<proteinExistence type="predicted"/>
<name>A0ABR9N0T3_9MICO</name>
<evidence type="ECO:0000256" key="2">
    <source>
        <dbReference type="SAM" id="MobiDB-lite"/>
    </source>
</evidence>
<dbReference type="EMBL" id="JADAQT010000098">
    <property type="protein sequence ID" value="MBE1877272.1"/>
    <property type="molecule type" value="Genomic_DNA"/>
</dbReference>
<dbReference type="RefSeq" id="WP_192863827.1">
    <property type="nucleotide sequence ID" value="NZ_JADAQT010000098.1"/>
</dbReference>
<feature type="compositionally biased region" description="Basic and acidic residues" evidence="2">
    <location>
        <begin position="11"/>
        <end position="24"/>
    </location>
</feature>
<organism evidence="3 4">
    <name type="scientific">Myceligenerans pegani</name>
    <dbReference type="NCBI Taxonomy" id="2776917"/>
    <lineage>
        <taxon>Bacteria</taxon>
        <taxon>Bacillati</taxon>
        <taxon>Actinomycetota</taxon>
        <taxon>Actinomycetes</taxon>
        <taxon>Micrococcales</taxon>
        <taxon>Promicromonosporaceae</taxon>
        <taxon>Myceligenerans</taxon>
    </lineage>
</organism>
<feature type="region of interest" description="Disordered" evidence="2">
    <location>
        <begin position="1"/>
        <end position="41"/>
    </location>
</feature>
<dbReference type="InterPro" id="IPR002669">
    <property type="entry name" value="UreD"/>
</dbReference>
<dbReference type="Proteomes" id="UP000625527">
    <property type="component" value="Unassembled WGS sequence"/>
</dbReference>
<evidence type="ECO:0000313" key="3">
    <source>
        <dbReference type="EMBL" id="MBE1877272.1"/>
    </source>
</evidence>
<keyword evidence="1" id="KW-0143">Chaperone</keyword>
<evidence type="ECO:0000256" key="1">
    <source>
        <dbReference type="ARBA" id="ARBA00023186"/>
    </source>
</evidence>
<protein>
    <submittedName>
        <fullName evidence="3">Urease accessory protein UreD</fullName>
    </submittedName>
</protein>
<dbReference type="Pfam" id="PF01774">
    <property type="entry name" value="UreD"/>
    <property type="match status" value="1"/>
</dbReference>
<accession>A0ABR9N0T3</accession>
<evidence type="ECO:0000313" key="4">
    <source>
        <dbReference type="Proteomes" id="UP000625527"/>
    </source>
</evidence>
<keyword evidence="4" id="KW-1185">Reference proteome</keyword>
<sequence>MPHTSSPAREALPRRMLPEPREVVAEPAGPELPGWPYPPDQAAPRVTQVAVERPARPGAPVRVRTSDGLLAARLVSRDRVHAEVALVAGGAMLLGGDRVVVGIRVDAGCALTLTDVGGTVAYDGDGAACHWDTDIRLGAGAALTWAGLPFVVAAGADTHRATTARLGPGARLALRETVVLGRSGERGGHIVLRTDIADDAGPVLVEELTAAGEHPVPGVLGDHAVIDTVTTVHGGPATGSDHPSASGGAVTLRLERGGTLTRWLGPATHLSPLGPPALPVPDTAELSEEA</sequence>
<comment type="caution">
    <text evidence="3">The sequence shown here is derived from an EMBL/GenBank/DDBJ whole genome shotgun (WGS) entry which is preliminary data.</text>
</comment>
<reference evidence="3 4" key="1">
    <citation type="submission" date="2020-10" db="EMBL/GenBank/DDBJ databases">
        <title>Myceligenerans pegani sp. nov., an endophytic actinomycete isolated from Peganum harmala L. in Xinjiang, China.</title>
        <authorList>
            <person name="Xin L."/>
        </authorList>
    </citation>
    <scope>NUCLEOTIDE SEQUENCE [LARGE SCALE GENOMIC DNA]</scope>
    <source>
        <strain evidence="3 4">TRM65318</strain>
    </source>
</reference>
<feature type="region of interest" description="Disordered" evidence="2">
    <location>
        <begin position="267"/>
        <end position="290"/>
    </location>
</feature>
<gene>
    <name evidence="3" type="ORF">IHE71_16390</name>
</gene>